<protein>
    <recommendedName>
        <fullName evidence="3">F5/8 type C domain-containing protein</fullName>
    </recommendedName>
</protein>
<organism evidence="1 2">
    <name type="scientific">Pedobacter mendelii</name>
    <dbReference type="NCBI Taxonomy" id="1908240"/>
    <lineage>
        <taxon>Bacteria</taxon>
        <taxon>Pseudomonadati</taxon>
        <taxon>Bacteroidota</taxon>
        <taxon>Sphingobacteriia</taxon>
        <taxon>Sphingobacteriales</taxon>
        <taxon>Sphingobacteriaceae</taxon>
        <taxon>Pedobacter</taxon>
    </lineage>
</organism>
<evidence type="ECO:0000313" key="1">
    <source>
        <dbReference type="EMBL" id="GGI23870.1"/>
    </source>
</evidence>
<evidence type="ECO:0000313" key="2">
    <source>
        <dbReference type="Proteomes" id="UP000645390"/>
    </source>
</evidence>
<sequence length="157" mass="18381">MIYNFHGLPRGHVAEIRYYRKDKGGKEILVAGRAIGNIGRYGSTRENVYDNDPLSYFVPEDNKEEFIALDLGKGNESTVTKIKYWPRNDDNSVKALKVYSLYYWDDVWKKISESKANQDKKIVFKDVTGNSLLLLKENNRGLENRIFTYKNDKQIFW</sequence>
<accession>A0ABQ2BDW9</accession>
<gene>
    <name evidence="1" type="ORF">GCM10008119_09820</name>
</gene>
<dbReference type="Proteomes" id="UP000645390">
    <property type="component" value="Unassembled WGS sequence"/>
</dbReference>
<name>A0ABQ2BDW9_9SPHI</name>
<reference evidence="2" key="1">
    <citation type="journal article" date="2019" name="Int. J. Syst. Evol. Microbiol.">
        <title>The Global Catalogue of Microorganisms (GCM) 10K type strain sequencing project: providing services to taxonomists for standard genome sequencing and annotation.</title>
        <authorList>
            <consortium name="The Broad Institute Genomics Platform"/>
            <consortium name="The Broad Institute Genome Sequencing Center for Infectious Disease"/>
            <person name="Wu L."/>
            <person name="Ma J."/>
        </authorList>
    </citation>
    <scope>NUCLEOTIDE SEQUENCE [LARGE SCALE GENOMIC DNA]</scope>
    <source>
        <strain evidence="2">CCM 8939</strain>
    </source>
</reference>
<evidence type="ECO:0008006" key="3">
    <source>
        <dbReference type="Google" id="ProtNLM"/>
    </source>
</evidence>
<keyword evidence="2" id="KW-1185">Reference proteome</keyword>
<proteinExistence type="predicted"/>
<comment type="caution">
    <text evidence="1">The sequence shown here is derived from an EMBL/GenBank/DDBJ whole genome shotgun (WGS) entry which is preliminary data.</text>
</comment>
<dbReference type="Gene3D" id="2.60.120.260">
    <property type="entry name" value="Galactose-binding domain-like"/>
    <property type="match status" value="1"/>
</dbReference>
<dbReference type="RefSeq" id="WP_188412141.1">
    <property type="nucleotide sequence ID" value="NZ_BMDJ01000002.1"/>
</dbReference>
<dbReference type="EMBL" id="BMDJ01000002">
    <property type="protein sequence ID" value="GGI23870.1"/>
    <property type="molecule type" value="Genomic_DNA"/>
</dbReference>